<organism evidence="6 7">
    <name type="scientific">Phyllachora maydis</name>
    <dbReference type="NCBI Taxonomy" id="1825666"/>
    <lineage>
        <taxon>Eukaryota</taxon>
        <taxon>Fungi</taxon>
        <taxon>Dikarya</taxon>
        <taxon>Ascomycota</taxon>
        <taxon>Pezizomycotina</taxon>
        <taxon>Sordariomycetes</taxon>
        <taxon>Sordariomycetidae</taxon>
        <taxon>Phyllachorales</taxon>
        <taxon>Phyllachoraceae</taxon>
        <taxon>Phyllachora</taxon>
    </lineage>
</organism>
<dbReference type="PANTHER" id="PTHR45738">
    <property type="entry name" value="POLYPHOSPHOINOSITIDE PHOSPHATASE"/>
    <property type="match status" value="1"/>
</dbReference>
<feature type="compositionally biased region" description="Acidic residues" evidence="4">
    <location>
        <begin position="121"/>
        <end position="132"/>
    </location>
</feature>
<sequence length="1148" mass="127504">MAEVVEAELAGASAGNVFAPAPDGAAVFANASLPTQMTATATAMATATATDESAEHAFPLLQNNADADSDRLPTGSFLQGRQKGVMDDKDEDDDAFARPFYRSTSPTPVARNGRVKKTVSVDDDDEDEDEEQDYRPGHDASHAASHETVDGGQDKRGNHQKPAQKKRNKSRVMRKTHKFSVHGTVSLYETASRFYMVGGDVPEKRFRILKIDRTAVDAESSELSMTDDKIIYSQKEMNQLLDTIDDGNKGTGGLKLRCTTWGLLGFIKFTGPWYMLLITKKSMVALLGGHYIYQIEGTEMIPLTPRGFKLDPRNSGEETRFLNILNNLDLTRSFYYSYSYDMTRTLQHNMMREREALVKGQPCGPDDDLNTMFVWNNHLLQPVAKVLSAPYDWCRPVIHGYVDQASLSIYGRSAHITIIARRSRYFAGARFLKRGANDLGYVANDVETEQIVSEALTTSFHAPGPKFFASPTYTSYVQHRGSIPLYWTQEIVGVTPKPPIELNLIDPFYTAAALHFDNLFERYGGPVYALNLIKGRERTARESKLLDEYTKAIAYLNQFLPDGKKIIYRAWDMSRAAKSRDQDVISTLEIIAEDVLRTTGFFHNGDGHTSPIRVQNGVARTNCIDCLDRTNAAQFVIGKRALGHQLHALGILDDTAVAYDTDAVNLFTHMFHDHGDTIAVQYGGSQLVNTMETYRKINQWTSHSRDMVESFKRYYNNSFLDGQRQEAYNLFLGNYIFAQGQPMLWDLATDYYLHHSDPRTWLAKRARHYIHWFTPAFLEARALPPYPPMRKNEARLKPVSSVDDYWVEYYRPSTLSTLSKMFAYKMNSTIKYIPLKATQEGRYDLSPFRVRVEPDGEAHGRKTKKERDVAVVGPPSMGMARLGHGLYAAQPDSPPPPYEKVNRGISLQRWLQPSTSEKSPAAGGGTGALNVVGMKTGGRAAAAAAATAAAAAAAAAAADVNGKMPAQTRMSTASARTLDTDVTPTKTKASALEKTRAAQWTLPQVVQQSLNPTVSAAEAADYARWVRHPRNLALVVPSGPVSPSAFLDDEDMIYAAAEYHEYLHGAWQSGVGLLATATTAGAGAVPTGRDEYEQGQQSQHEEYAGYADLLRLGENPLTVTEGDALKKRYKAYRKWIGGKSFFKQQPVD</sequence>
<dbReference type="InterPro" id="IPR002013">
    <property type="entry name" value="SAC_dom"/>
</dbReference>
<comment type="caution">
    <text evidence="6">The sequence shown here is derived from an EMBL/GenBank/DDBJ whole genome shotgun (WGS) entry which is preliminary data.</text>
</comment>
<feature type="region of interest" description="Disordered" evidence="4">
    <location>
        <begin position="63"/>
        <end position="174"/>
    </location>
</feature>
<dbReference type="EMBL" id="JAQQPM010000001">
    <property type="protein sequence ID" value="KAK2066803.1"/>
    <property type="molecule type" value="Genomic_DNA"/>
</dbReference>
<comment type="subcellular location">
    <subcellularLocation>
        <location evidence="1">Endomembrane system</location>
    </subcellularLocation>
</comment>
<evidence type="ECO:0000256" key="2">
    <source>
        <dbReference type="ARBA" id="ARBA00022801"/>
    </source>
</evidence>
<name>A0AAD9HWF1_9PEZI</name>
<dbReference type="AlphaFoldDB" id="A0AAD9HWF1"/>
<dbReference type="Pfam" id="PF02383">
    <property type="entry name" value="Syja_N"/>
    <property type="match status" value="1"/>
</dbReference>
<feature type="domain" description="SAC" evidence="5">
    <location>
        <begin position="325"/>
        <end position="684"/>
    </location>
</feature>
<protein>
    <recommendedName>
        <fullName evidence="5">SAC domain-containing protein</fullName>
    </recommendedName>
</protein>
<feature type="compositionally biased region" description="Basic and acidic residues" evidence="4">
    <location>
        <begin position="133"/>
        <end position="157"/>
    </location>
</feature>
<proteinExistence type="predicted"/>
<dbReference type="PROSITE" id="PS50275">
    <property type="entry name" value="SAC"/>
    <property type="match status" value="1"/>
</dbReference>
<dbReference type="GO" id="GO:0012505">
    <property type="term" value="C:endomembrane system"/>
    <property type="evidence" value="ECO:0007669"/>
    <property type="project" value="UniProtKB-SubCell"/>
</dbReference>
<evidence type="ECO:0000256" key="4">
    <source>
        <dbReference type="SAM" id="MobiDB-lite"/>
    </source>
</evidence>
<feature type="compositionally biased region" description="Basic residues" evidence="4">
    <location>
        <begin position="158"/>
        <end position="174"/>
    </location>
</feature>
<evidence type="ECO:0000256" key="1">
    <source>
        <dbReference type="ARBA" id="ARBA00004308"/>
    </source>
</evidence>
<dbReference type="Proteomes" id="UP001217918">
    <property type="component" value="Unassembled WGS sequence"/>
</dbReference>
<dbReference type="GO" id="GO:0043813">
    <property type="term" value="F:phosphatidylinositol-3,5-bisphosphate 5-phosphatase activity"/>
    <property type="evidence" value="ECO:0007669"/>
    <property type="project" value="InterPro"/>
</dbReference>
<accession>A0AAD9HWF1</accession>
<gene>
    <name evidence="6" type="ORF">P8C59_000588</name>
</gene>
<keyword evidence="7" id="KW-1185">Reference proteome</keyword>
<evidence type="ECO:0000256" key="3">
    <source>
        <dbReference type="ARBA" id="ARBA00023136"/>
    </source>
</evidence>
<evidence type="ECO:0000313" key="6">
    <source>
        <dbReference type="EMBL" id="KAK2066803.1"/>
    </source>
</evidence>
<evidence type="ECO:0000313" key="7">
    <source>
        <dbReference type="Proteomes" id="UP001217918"/>
    </source>
</evidence>
<keyword evidence="3" id="KW-0472">Membrane</keyword>
<dbReference type="InterPro" id="IPR043573">
    <property type="entry name" value="Fig4-like"/>
</dbReference>
<evidence type="ECO:0000259" key="5">
    <source>
        <dbReference type="PROSITE" id="PS50275"/>
    </source>
</evidence>
<keyword evidence="2" id="KW-0378">Hydrolase</keyword>
<dbReference type="PANTHER" id="PTHR45738:SF5">
    <property type="entry name" value="POLYPHOSPHOINOSITIDE PHOSPHATASE"/>
    <property type="match status" value="1"/>
</dbReference>
<reference evidence="6" key="1">
    <citation type="journal article" date="2023" name="Mol. Plant Microbe Interact.">
        <title>Elucidating the Obligate Nature and Biological Capacity of an Invasive Fungal Corn Pathogen.</title>
        <authorList>
            <person name="MacCready J.S."/>
            <person name="Roggenkamp E.M."/>
            <person name="Gdanetz K."/>
            <person name="Chilvers M.I."/>
        </authorList>
    </citation>
    <scope>NUCLEOTIDE SEQUENCE</scope>
    <source>
        <strain evidence="6">PM02</strain>
    </source>
</reference>
<dbReference type="GO" id="GO:0046856">
    <property type="term" value="P:phosphatidylinositol dephosphorylation"/>
    <property type="evidence" value="ECO:0007669"/>
    <property type="project" value="InterPro"/>
</dbReference>